<feature type="region of interest" description="Disordered" evidence="10">
    <location>
        <begin position="89"/>
        <end position="114"/>
    </location>
</feature>
<accession>A0A261XTT9</accession>
<reference evidence="11 12" key="1">
    <citation type="journal article" date="2017" name="Mycologia">
        <title>Bifiguratus adelaidae, gen. et sp. nov., a new member of Mucoromycotina in endophytic and soil-dwelling habitats.</title>
        <authorList>
            <person name="Torres-Cruz T.J."/>
            <person name="Billingsley Tobias T.L."/>
            <person name="Almatruk M."/>
            <person name="Hesse C."/>
            <person name="Kuske C.R."/>
            <person name="Desiro A."/>
            <person name="Benucci G.M."/>
            <person name="Bonito G."/>
            <person name="Stajich J.E."/>
            <person name="Dunlap C."/>
            <person name="Arnold A.E."/>
            <person name="Porras-Alfaro A."/>
        </authorList>
    </citation>
    <scope>NUCLEOTIDE SEQUENCE [LARGE SCALE GENOMIC DNA]</scope>
    <source>
        <strain evidence="11 12">AZ0501</strain>
    </source>
</reference>
<dbReference type="GO" id="GO:0005737">
    <property type="term" value="C:cytoplasm"/>
    <property type="evidence" value="ECO:0007669"/>
    <property type="project" value="UniProtKB-SubCell"/>
</dbReference>
<feature type="binding site" evidence="9">
    <location>
        <position position="279"/>
    </location>
    <ligand>
        <name>a ribonucleoside 5'-phosphate</name>
        <dbReference type="ChEBI" id="CHEBI:58043"/>
    </ligand>
</feature>
<dbReference type="GO" id="GO:0006221">
    <property type="term" value="P:pyrimidine nucleotide biosynthetic process"/>
    <property type="evidence" value="ECO:0007669"/>
    <property type="project" value="UniProtKB-UniRule"/>
</dbReference>
<dbReference type="EC" id="2.7.4.14" evidence="9"/>
<feature type="binding site" evidence="9">
    <location>
        <begin position="141"/>
        <end position="146"/>
    </location>
    <ligand>
        <name>ATP</name>
        <dbReference type="ChEBI" id="CHEBI:30616"/>
    </ligand>
</feature>
<dbReference type="Proteomes" id="UP000242875">
    <property type="component" value="Unassembled WGS sequence"/>
</dbReference>
<dbReference type="AlphaFoldDB" id="A0A261XTT9"/>
<dbReference type="GO" id="GO:0005634">
    <property type="term" value="C:nucleus"/>
    <property type="evidence" value="ECO:0007669"/>
    <property type="project" value="UniProtKB-SubCell"/>
</dbReference>
<keyword evidence="1 9" id="KW-0963">Cytoplasm</keyword>
<dbReference type="Pfam" id="PF00406">
    <property type="entry name" value="ADK"/>
    <property type="match status" value="1"/>
</dbReference>
<evidence type="ECO:0000313" key="11">
    <source>
        <dbReference type="EMBL" id="OZJ01771.1"/>
    </source>
</evidence>
<keyword evidence="3 9" id="KW-0547">Nucleotide-binding</keyword>
<evidence type="ECO:0000256" key="4">
    <source>
        <dbReference type="ARBA" id="ARBA00022777"/>
    </source>
</evidence>
<protein>
    <recommendedName>
        <fullName evidence="9">Uridylate kinase</fullName>
        <shortName evidence="9">UK</shortName>
        <ecNumber evidence="9">2.7.4.14</ecNumber>
    </recommendedName>
    <alternativeName>
        <fullName evidence="9">ATP:UMP phosphotransferase</fullName>
    </alternativeName>
    <alternativeName>
        <fullName evidence="9">Deoxycytidylate kinase</fullName>
        <shortName evidence="9">CK</shortName>
        <shortName evidence="9">dCMP kinase</shortName>
    </alternativeName>
    <alternativeName>
        <fullName evidence="9">Uridine monophosphate kinase</fullName>
        <shortName evidence="9">UMP kinase</shortName>
        <shortName evidence="9">UMPK</shortName>
    </alternativeName>
</protein>
<keyword evidence="12" id="KW-1185">Reference proteome</keyword>
<dbReference type="OrthoDB" id="442176at2759"/>
<organism evidence="11 12">
    <name type="scientific">Bifiguratus adelaidae</name>
    <dbReference type="NCBI Taxonomy" id="1938954"/>
    <lineage>
        <taxon>Eukaryota</taxon>
        <taxon>Fungi</taxon>
        <taxon>Fungi incertae sedis</taxon>
        <taxon>Mucoromycota</taxon>
        <taxon>Mucoromycotina</taxon>
        <taxon>Endogonomycetes</taxon>
        <taxon>Endogonales</taxon>
        <taxon>Endogonales incertae sedis</taxon>
        <taxon>Bifiguratus</taxon>
    </lineage>
</organism>
<proteinExistence type="inferred from homology"/>
<dbReference type="HAMAP" id="MF_00235">
    <property type="entry name" value="Adenylate_kinase_Adk"/>
    <property type="match status" value="1"/>
</dbReference>
<dbReference type="PROSITE" id="PS00113">
    <property type="entry name" value="ADENYLATE_KINASE"/>
    <property type="match status" value="1"/>
</dbReference>
<comment type="domain">
    <text evidence="9">Consists of three domains, a large central CORE domain and two small peripheral domains, NMPbind and LID, which undergo movements during catalysis. The LID domain closes over the site of phosphoryl transfer upon ATP binding. Assembling and dissambling the active center during each catalytic cycle provides an effective means to prevent ATP hydrolysis.</text>
</comment>
<dbReference type="GO" id="GO:0005524">
    <property type="term" value="F:ATP binding"/>
    <property type="evidence" value="ECO:0007669"/>
    <property type="project" value="UniProtKB-KW"/>
</dbReference>
<dbReference type="InterPro" id="IPR033690">
    <property type="entry name" value="Adenylat_kinase_CS"/>
</dbReference>
<keyword evidence="4 9" id="KW-0418">Kinase</keyword>
<evidence type="ECO:0000256" key="2">
    <source>
        <dbReference type="ARBA" id="ARBA00022679"/>
    </source>
</evidence>
<comment type="subcellular location">
    <subcellularLocation>
        <location evidence="9">Cytoplasm</location>
    </subcellularLocation>
    <subcellularLocation>
        <location evidence="9">Nucleus</location>
    </subcellularLocation>
    <text evidence="9">Predominantly cytoplasmic.</text>
</comment>
<feature type="binding site" evidence="9">
    <location>
        <begin position="189"/>
        <end position="191"/>
    </location>
    <ligand>
        <name>a ribonucleoside 5'-phosphate</name>
        <dbReference type="ChEBI" id="CHEBI:58043"/>
    </ligand>
</feature>
<keyword evidence="2 9" id="KW-0808">Transferase</keyword>
<dbReference type="InterPro" id="IPR006266">
    <property type="entry name" value="UMP_CMP_kinase"/>
</dbReference>
<comment type="catalytic activity">
    <reaction evidence="8 9">
        <text>UMP + ATP = UDP + ADP</text>
        <dbReference type="Rhea" id="RHEA:24400"/>
        <dbReference type="ChEBI" id="CHEBI:30616"/>
        <dbReference type="ChEBI" id="CHEBI:57865"/>
        <dbReference type="ChEBI" id="CHEBI:58223"/>
        <dbReference type="ChEBI" id="CHEBI:456216"/>
        <dbReference type="EC" id="2.7.4.14"/>
    </reaction>
</comment>
<comment type="similarity">
    <text evidence="9">Belongs to the adenylate kinase family. UMP-CMP kinase subfamily.</text>
</comment>
<keyword evidence="5 9" id="KW-0067">ATP-binding</keyword>
<evidence type="ECO:0000256" key="10">
    <source>
        <dbReference type="SAM" id="MobiDB-lite"/>
    </source>
</evidence>
<feature type="binding site" evidence="9">
    <location>
        <position position="307"/>
    </location>
    <ligand>
        <name>ATP</name>
        <dbReference type="ChEBI" id="CHEBI:30616"/>
    </ligand>
</feature>
<dbReference type="InterPro" id="IPR027417">
    <property type="entry name" value="P-loop_NTPase"/>
</dbReference>
<evidence type="ECO:0000256" key="7">
    <source>
        <dbReference type="ARBA" id="ARBA00023242"/>
    </source>
</evidence>
<dbReference type="NCBIfam" id="TIGR01359">
    <property type="entry name" value="UMP_CMP_kin_fam"/>
    <property type="match status" value="1"/>
</dbReference>
<comment type="caution">
    <text evidence="11">The sequence shown here is derived from an EMBL/GenBank/DDBJ whole genome shotgun (WGS) entry which is preliminary data.</text>
</comment>
<feature type="binding site" evidence="9">
    <location>
        <position position="167"/>
    </location>
    <ligand>
        <name>a ribonucleoside 5'-phosphate</name>
        <dbReference type="ChEBI" id="CHEBI:58043"/>
    </ligand>
</feature>
<sequence>MALYRRLARSAPLVGLGSAYGTAVSSFRRPMAAQRSILCLSRRHFASAPEPIRPGGGGRGPNPAALIAVASMGFAAYYILVRSREGKEIRPKVTRQTSTSESSDAAPSAEEVKELVSLPERDKPVFDPKDVTVVFVLGGPGAGKGTQCARLKEDYGFVHLSAGDLLREEQHRVGSKYGTLIQHYIKEGLIVPMEVTIALLENAMKEAIAKDANFAKKPRFLIDGFPRKMDQAVKFEEYVVPSQFVLYFECPEKILLDRLMKRGETSGRIDDNVESIKKRFKTFADTSFPVIEAFEKQNKVKTINCQGTPDEVYAKCKSLFNDLLGEKK</sequence>
<comment type="cofactor">
    <cofactor evidence="9">
        <name>Mg(2+)</name>
        <dbReference type="ChEBI" id="CHEBI:18420"/>
    </cofactor>
    <text evidence="9">Binds 1 Mg(2+) ion per monomer.</text>
</comment>
<feature type="binding site" evidence="9">
    <location>
        <begin position="224"/>
        <end position="227"/>
    </location>
    <ligand>
        <name>a ribonucleoside 5'-phosphate</name>
        <dbReference type="ChEBI" id="CHEBI:58043"/>
    </ligand>
</feature>
<dbReference type="PANTHER" id="PTHR23359">
    <property type="entry name" value="NUCLEOTIDE KINASE"/>
    <property type="match status" value="1"/>
</dbReference>
<dbReference type="EMBL" id="MVBO01000243">
    <property type="protein sequence ID" value="OZJ01771.1"/>
    <property type="molecule type" value="Genomic_DNA"/>
</dbReference>
<evidence type="ECO:0000256" key="6">
    <source>
        <dbReference type="ARBA" id="ARBA00022975"/>
    </source>
</evidence>
<evidence type="ECO:0000313" key="12">
    <source>
        <dbReference type="Proteomes" id="UP000242875"/>
    </source>
</evidence>
<feature type="binding site" evidence="9">
    <location>
        <position position="262"/>
    </location>
    <ligand>
        <name>ATP</name>
        <dbReference type="ChEBI" id="CHEBI:30616"/>
    </ligand>
</feature>
<dbReference type="InterPro" id="IPR000850">
    <property type="entry name" value="Adenylat/UMP-CMP_kin"/>
</dbReference>
<dbReference type="PRINTS" id="PR00094">
    <property type="entry name" value="ADENYLTKNASE"/>
</dbReference>
<evidence type="ECO:0000256" key="1">
    <source>
        <dbReference type="ARBA" id="ARBA00022490"/>
    </source>
</evidence>
<gene>
    <name evidence="11" type="ORF">BZG36_05074</name>
</gene>
<feature type="region of interest" description="NMPbind" evidence="9">
    <location>
        <begin position="161"/>
        <end position="191"/>
    </location>
</feature>
<feature type="region of interest" description="LID" evidence="9">
    <location>
        <begin position="261"/>
        <end position="271"/>
    </location>
</feature>
<evidence type="ECO:0000256" key="5">
    <source>
        <dbReference type="ARBA" id="ARBA00022840"/>
    </source>
</evidence>
<dbReference type="CDD" id="cd01428">
    <property type="entry name" value="ADK"/>
    <property type="match status" value="1"/>
</dbReference>
<dbReference type="HAMAP" id="MF_03172">
    <property type="entry name" value="Adenylate_kinase_UMP_CMP_kin"/>
    <property type="match status" value="1"/>
</dbReference>
<dbReference type="FunFam" id="3.40.50.300:FF:000315">
    <property type="entry name" value="Adenylate kinase 1"/>
    <property type="match status" value="1"/>
</dbReference>
<name>A0A261XTT9_9FUNG</name>
<dbReference type="Gene3D" id="3.40.50.300">
    <property type="entry name" value="P-loop containing nucleotide triphosphate hydrolases"/>
    <property type="match status" value="1"/>
</dbReference>
<feature type="binding site" evidence="9">
    <location>
        <position position="268"/>
    </location>
    <ligand>
        <name>a ribonucleoside 5'-phosphate</name>
        <dbReference type="ChEBI" id="CHEBI:58043"/>
    </ligand>
</feature>
<keyword evidence="6 9" id="KW-0665">Pyrimidine biosynthesis</keyword>
<evidence type="ECO:0000256" key="9">
    <source>
        <dbReference type="HAMAP-Rule" id="MF_03172"/>
    </source>
</evidence>
<dbReference type="GO" id="GO:0006207">
    <property type="term" value="P:'de novo' pyrimidine nucleobase biosynthetic process"/>
    <property type="evidence" value="ECO:0007669"/>
    <property type="project" value="InterPro"/>
</dbReference>
<dbReference type="GO" id="GO:0033862">
    <property type="term" value="F:UMP kinase activity"/>
    <property type="evidence" value="ECO:0007669"/>
    <property type="project" value="RHEA"/>
</dbReference>
<evidence type="ECO:0000256" key="8">
    <source>
        <dbReference type="ARBA" id="ARBA00048116"/>
    </source>
</evidence>
<evidence type="ECO:0000256" key="3">
    <source>
        <dbReference type="ARBA" id="ARBA00022741"/>
    </source>
</evidence>
<feature type="compositionally biased region" description="Low complexity" evidence="10">
    <location>
        <begin position="98"/>
        <end position="109"/>
    </location>
</feature>
<feature type="binding site" evidence="9">
    <location>
        <position position="231"/>
    </location>
    <ligand>
        <name>a ribonucleoside 5'-phosphate</name>
        <dbReference type="ChEBI" id="CHEBI:58043"/>
    </ligand>
</feature>
<comment type="function">
    <text evidence="9">Catalyzes the phosphorylation of pyrimidine nucleoside monophosphates at the expense of ATP. Plays an important role in de novo pyrimidine nucleotide biosynthesis. Has preference for UMP and dUMP as phosphate acceptors, but can also use CMP, dCMP and AMP.</text>
</comment>
<keyword evidence="7 9" id="KW-0539">Nucleus</keyword>
<dbReference type="SUPFAM" id="SSF52540">
    <property type="entry name" value="P-loop containing nucleoside triphosphate hydrolases"/>
    <property type="match status" value="1"/>
</dbReference>
<comment type="subunit">
    <text evidence="9">Monomer.</text>
</comment>